<evidence type="ECO:0000256" key="6">
    <source>
        <dbReference type="SAM" id="MobiDB-lite"/>
    </source>
</evidence>
<gene>
    <name evidence="8" type="ORF">P43SY_007265</name>
</gene>
<organism evidence="8 9">
    <name type="scientific">Pythium insidiosum</name>
    <name type="common">Pythiosis disease agent</name>
    <dbReference type="NCBI Taxonomy" id="114742"/>
    <lineage>
        <taxon>Eukaryota</taxon>
        <taxon>Sar</taxon>
        <taxon>Stramenopiles</taxon>
        <taxon>Oomycota</taxon>
        <taxon>Peronosporomycetes</taxon>
        <taxon>Pythiales</taxon>
        <taxon>Pythiaceae</taxon>
        <taxon>Pythium</taxon>
    </lineage>
</organism>
<evidence type="ECO:0000256" key="1">
    <source>
        <dbReference type="ARBA" id="ARBA00004184"/>
    </source>
</evidence>
<evidence type="ECO:0000256" key="4">
    <source>
        <dbReference type="ARBA" id="ARBA00023136"/>
    </source>
</evidence>
<evidence type="ECO:0000313" key="8">
    <source>
        <dbReference type="EMBL" id="KAJ0401551.1"/>
    </source>
</evidence>
<feature type="region of interest" description="Disordered" evidence="6">
    <location>
        <begin position="142"/>
        <end position="187"/>
    </location>
</feature>
<dbReference type="Pfam" id="PF19277">
    <property type="entry name" value="GPAT_C"/>
    <property type="match status" value="1"/>
</dbReference>
<accession>A0AAD5Q780</accession>
<name>A0AAD5Q780_PYTIN</name>
<comment type="subcellular location">
    <subcellularLocation>
        <location evidence="1">Endomembrane system</location>
        <topology evidence="1">Peripheral membrane protein</topology>
    </subcellularLocation>
</comment>
<keyword evidence="3" id="KW-0808">Transferase</keyword>
<dbReference type="GO" id="GO:0006631">
    <property type="term" value="P:fatty acid metabolic process"/>
    <property type="evidence" value="ECO:0007669"/>
    <property type="project" value="TreeGrafter"/>
</dbReference>
<dbReference type="GO" id="GO:0004366">
    <property type="term" value="F:glycerol-3-phosphate O-acyltransferase activity"/>
    <property type="evidence" value="ECO:0007669"/>
    <property type="project" value="TreeGrafter"/>
</dbReference>
<dbReference type="Proteomes" id="UP001209570">
    <property type="component" value="Unassembled WGS sequence"/>
</dbReference>
<dbReference type="PANTHER" id="PTHR12563:SF17">
    <property type="entry name" value="DIHYDROXYACETONE PHOSPHATE ACYLTRANSFERASE"/>
    <property type="match status" value="1"/>
</dbReference>
<evidence type="ECO:0000256" key="5">
    <source>
        <dbReference type="ARBA" id="ARBA00023315"/>
    </source>
</evidence>
<dbReference type="GO" id="GO:0019432">
    <property type="term" value="P:triglyceride biosynthetic process"/>
    <property type="evidence" value="ECO:0007669"/>
    <property type="project" value="TreeGrafter"/>
</dbReference>
<feature type="domain" description="Phospholipid/glycerol acyltransferase" evidence="7">
    <location>
        <begin position="362"/>
        <end position="496"/>
    </location>
</feature>
<dbReference type="GO" id="GO:0008654">
    <property type="term" value="P:phospholipid biosynthetic process"/>
    <property type="evidence" value="ECO:0007669"/>
    <property type="project" value="TreeGrafter"/>
</dbReference>
<dbReference type="InterPro" id="IPR002123">
    <property type="entry name" value="Plipid/glycerol_acylTrfase"/>
</dbReference>
<dbReference type="InterPro" id="IPR041728">
    <property type="entry name" value="GPAT/DHAPAT_LPLAT"/>
</dbReference>
<reference evidence="8" key="1">
    <citation type="submission" date="2021-12" db="EMBL/GenBank/DDBJ databases">
        <title>Prjna785345.</title>
        <authorList>
            <person name="Rujirawat T."/>
            <person name="Krajaejun T."/>
        </authorList>
    </citation>
    <scope>NUCLEOTIDE SEQUENCE</scope>
    <source>
        <strain evidence="8">Pi057C3</strain>
    </source>
</reference>
<dbReference type="GO" id="GO:0031966">
    <property type="term" value="C:mitochondrial membrane"/>
    <property type="evidence" value="ECO:0007669"/>
    <property type="project" value="TreeGrafter"/>
</dbReference>
<dbReference type="AlphaFoldDB" id="A0AAD5Q780"/>
<sequence>MVKLMGKKSKALASPHSLEEWTHASTGKAMLLTPHHAASRIQLRYRVYKDKVRALLKKGASDAKDEGPTPASEGVTSNVSSSVKAAIRERGVKGSSMALAVAYKARKDQKQADGMEAVVPSFSMKNSTAGKALHTAVHPDTAGASSWTAKEWTAPSNRFHPVASPPEEEDEEESYSEQKKAVTTEEVAREESAVAVVSDDSEWPQDRKFVNVMHPSWLLSTMEERCADAVAALGARGPRLHDRRHQLTVLDIRHTVLDLLFILRSGVTTNLSGRSPASTTEHRSNLVKRLSAHEDNELRHRVHRIFEALKSDMVMPAVRCLGWLLTKTWRKLFHGLHVDVESLLRVQEVLAQAAASSREVSVVFTPTHKSHLDYLIISYLCFAYGIPLPRIAAGNNLDLPLIGRFLRANGSFFIRRSFKDDPLYKQVLQHYVHELLADGNPLEVFIEGGRSRHGRVCKPRMGFLAMFHDYVLGSVDAEGSAPTKDVLLVPISLDYDRVFEVEEYATQLLGKPKEKESLKVFFQSVWDLLFLHCGHCYVRFGEPVSISERPALTDTAQVLAERMQSSGTVTSTALLATVLMWSREYVTREMLVARVRWLAEELETRGATLAPMDDVEALVAHALTVLEVDVKPNGVVLSKVEFPTRALELGFYRNHVLSVLLPEMALLGAIDALRLRFSSSHGGRKSLQTSQVLETAALVWRFLRHICRHADVDLAARLEELVLRVPALQISGDSALLHVDESVWRRSRLVGVALSLHWSFVDSLWLAVLAALSLETSLHGRSSEREVVRLAQFLAKELFVQREVVHAEAFCSESLKQAFEFLEEHGVLRFAACATSGARQFVLQDIAKLQALHEEVNAMRRPTMALYRPDELRCQLHDDELVRLTDRASAAMKATSGLPRSRGSGVYAAWMAH</sequence>
<comment type="similarity">
    <text evidence="2">Belongs to the GPAT/DAPAT family.</text>
</comment>
<feature type="compositionally biased region" description="Acidic residues" evidence="6">
    <location>
        <begin position="166"/>
        <end position="175"/>
    </location>
</feature>
<evidence type="ECO:0000256" key="2">
    <source>
        <dbReference type="ARBA" id="ARBA00007937"/>
    </source>
</evidence>
<dbReference type="InterPro" id="IPR022284">
    <property type="entry name" value="GPAT/DHAPAT"/>
</dbReference>
<protein>
    <recommendedName>
        <fullName evidence="7">Phospholipid/glycerol acyltransferase domain-containing protein</fullName>
    </recommendedName>
</protein>
<feature type="region of interest" description="Disordered" evidence="6">
    <location>
        <begin position="59"/>
        <end position="78"/>
    </location>
</feature>
<dbReference type="SMART" id="SM00563">
    <property type="entry name" value="PlsC"/>
    <property type="match status" value="1"/>
</dbReference>
<comment type="caution">
    <text evidence="8">The sequence shown here is derived from an EMBL/GenBank/DDBJ whole genome shotgun (WGS) entry which is preliminary data.</text>
</comment>
<evidence type="ECO:0000259" key="7">
    <source>
        <dbReference type="SMART" id="SM00563"/>
    </source>
</evidence>
<dbReference type="InterPro" id="IPR045520">
    <property type="entry name" value="GPAT/DHAPAT_C"/>
</dbReference>
<dbReference type="GO" id="GO:0006072">
    <property type="term" value="P:glycerol-3-phosphate metabolic process"/>
    <property type="evidence" value="ECO:0007669"/>
    <property type="project" value="TreeGrafter"/>
</dbReference>
<keyword evidence="5" id="KW-0012">Acyltransferase</keyword>
<dbReference type="SUPFAM" id="SSF69593">
    <property type="entry name" value="Glycerol-3-phosphate (1)-acyltransferase"/>
    <property type="match status" value="1"/>
</dbReference>
<evidence type="ECO:0000313" key="9">
    <source>
        <dbReference type="Proteomes" id="UP001209570"/>
    </source>
</evidence>
<keyword evidence="9" id="KW-1185">Reference proteome</keyword>
<dbReference type="CDD" id="cd07993">
    <property type="entry name" value="LPLAT_DHAPAT-like"/>
    <property type="match status" value="1"/>
</dbReference>
<proteinExistence type="inferred from homology"/>
<keyword evidence="4" id="KW-0472">Membrane</keyword>
<dbReference type="EMBL" id="JAKCXM010000125">
    <property type="protein sequence ID" value="KAJ0401551.1"/>
    <property type="molecule type" value="Genomic_DNA"/>
</dbReference>
<feature type="compositionally biased region" description="Basic and acidic residues" evidence="6">
    <location>
        <begin position="176"/>
        <end position="187"/>
    </location>
</feature>
<dbReference type="Pfam" id="PF01553">
    <property type="entry name" value="Acyltransferase"/>
    <property type="match status" value="1"/>
</dbReference>
<dbReference type="GO" id="GO:0012505">
    <property type="term" value="C:endomembrane system"/>
    <property type="evidence" value="ECO:0007669"/>
    <property type="project" value="UniProtKB-SubCell"/>
</dbReference>
<dbReference type="PANTHER" id="PTHR12563">
    <property type="entry name" value="GLYCEROL-3-PHOSPHATE ACYLTRANSFERASE"/>
    <property type="match status" value="1"/>
</dbReference>
<evidence type="ECO:0000256" key="3">
    <source>
        <dbReference type="ARBA" id="ARBA00022679"/>
    </source>
</evidence>